<keyword evidence="5" id="KW-0997">Cell inner membrane</keyword>
<evidence type="ECO:0000256" key="12">
    <source>
        <dbReference type="SAM" id="MobiDB-lite"/>
    </source>
</evidence>
<dbReference type="PRINTS" id="PR00260">
    <property type="entry name" value="CHEMTRNSDUCR"/>
</dbReference>
<evidence type="ECO:0000256" key="2">
    <source>
        <dbReference type="ARBA" id="ARBA00022475"/>
    </source>
</evidence>
<accession>A0A2T3XUC3</accession>
<evidence type="ECO:0000256" key="3">
    <source>
        <dbReference type="ARBA" id="ARBA00022481"/>
    </source>
</evidence>
<feature type="transmembrane region" description="Helical" evidence="13">
    <location>
        <begin position="192"/>
        <end position="214"/>
    </location>
</feature>
<dbReference type="Pfam" id="PF00015">
    <property type="entry name" value="MCPsignal"/>
    <property type="match status" value="1"/>
</dbReference>
<evidence type="ECO:0000256" key="11">
    <source>
        <dbReference type="PROSITE-ProRule" id="PRU00284"/>
    </source>
</evidence>
<dbReference type="PANTHER" id="PTHR43531">
    <property type="entry name" value="PROTEIN ICFG"/>
    <property type="match status" value="1"/>
</dbReference>
<dbReference type="InterPro" id="IPR004089">
    <property type="entry name" value="MCPsignal_dom"/>
</dbReference>
<feature type="region of interest" description="Disordered" evidence="12">
    <location>
        <begin position="526"/>
        <end position="556"/>
    </location>
</feature>
<keyword evidence="3" id="KW-0488">Methylation</keyword>
<dbReference type="InterPro" id="IPR003122">
    <property type="entry name" value="Tar_rcpt_lig-bd"/>
</dbReference>
<feature type="domain" description="Methyl-accepting transducer" evidence="14">
    <location>
        <begin position="276"/>
        <end position="505"/>
    </location>
</feature>
<evidence type="ECO:0000313" key="16">
    <source>
        <dbReference type="EMBL" id="PTB20136.1"/>
    </source>
</evidence>
<keyword evidence="2" id="KW-1003">Cell membrane</keyword>
<proteinExistence type="inferred from homology"/>
<keyword evidence="8 13" id="KW-0472">Membrane</keyword>
<comment type="caution">
    <text evidence="16">The sequence shown here is derived from an EMBL/GenBank/DDBJ whole genome shotgun (WGS) entry which is preliminary data.</text>
</comment>
<comment type="subcellular location">
    <subcellularLocation>
        <location evidence="1">Cell inner membrane</location>
        <topology evidence="1">Multi-pass membrane protein</topology>
    </subcellularLocation>
</comment>
<dbReference type="AlphaFoldDB" id="A0A2T3XUC3"/>
<keyword evidence="9 11" id="KW-0807">Transducer</keyword>
<protein>
    <submittedName>
        <fullName evidence="16">Methyl-accepting chemotaxis protein</fullName>
    </submittedName>
</protein>
<dbReference type="PROSITE" id="PS50885">
    <property type="entry name" value="HAMP"/>
    <property type="match status" value="1"/>
</dbReference>
<name>A0A2T3XUC3_9BURK</name>
<dbReference type="Pfam" id="PF02203">
    <property type="entry name" value="TarH"/>
    <property type="match status" value="1"/>
</dbReference>
<comment type="similarity">
    <text evidence="10">Belongs to the methyl-accepting chemotaxis (MCP) protein family.</text>
</comment>
<dbReference type="SUPFAM" id="SSF58104">
    <property type="entry name" value="Methyl-accepting chemotaxis protein (MCP) signaling domain"/>
    <property type="match status" value="1"/>
</dbReference>
<feature type="domain" description="HAMP" evidence="15">
    <location>
        <begin position="230"/>
        <end position="278"/>
    </location>
</feature>
<keyword evidence="4" id="KW-0145">Chemotaxis</keyword>
<evidence type="ECO:0000259" key="15">
    <source>
        <dbReference type="PROSITE" id="PS50885"/>
    </source>
</evidence>
<evidence type="ECO:0000256" key="9">
    <source>
        <dbReference type="ARBA" id="ARBA00023224"/>
    </source>
</evidence>
<evidence type="ECO:0000256" key="6">
    <source>
        <dbReference type="ARBA" id="ARBA00022692"/>
    </source>
</evidence>
<sequence>MKQEMNRGLSMRAQLTAAIGVACGVALVIAVIAFVGMRLANERLRSVYENDTMALQSLSKLEYRLFEAAAVATNVSIDTDHSRVGEGVKLIDTDLTEFEPYWESYQKTTADAHEREVAQTFRSAYDTMVAQGIRPIVTALKAGDAAKAADLAHVTLPPLVLKTKLALRALKVLQLDAAKTEYEEARAEASTLIEVLSVVAFIGIGFAVACGIWIRRRLYAQLGGEPAYARHVVTTIAQGDLSVRLETADGDSRSVLAAMGQMRDALRDMVVRIKESADSISVATEQIASGNADLSSRTEQQAASLEQTAASMEQFSAAVKQNADNAQQAMQLAVAASDVTKEGGNVVAQAVQTMQEISSESQKMVDIITVIEGIAFQTNILALNAAVEAARAGELGRGFAVVAGEVRSLAQRSATAAKEIRDLIQGSVEKIVSGTRLVDRAGELMHDVERSNARVVSIMSEISTASNQQSTGVEQIGRAVAQLDEVTQHNAALVEEAAGAAQALEQQARGLTVAVGSFRIEQGAAMSGGGFQSRGISPSTRMASPKAPKMQPLLAK</sequence>
<evidence type="ECO:0000256" key="8">
    <source>
        <dbReference type="ARBA" id="ARBA00023136"/>
    </source>
</evidence>
<dbReference type="InterPro" id="IPR003660">
    <property type="entry name" value="HAMP_dom"/>
</dbReference>
<dbReference type="Gene3D" id="1.10.287.950">
    <property type="entry name" value="Methyl-accepting chemotaxis protein"/>
    <property type="match status" value="1"/>
</dbReference>
<dbReference type="GO" id="GO:0007165">
    <property type="term" value="P:signal transduction"/>
    <property type="evidence" value="ECO:0007669"/>
    <property type="project" value="UniProtKB-KW"/>
</dbReference>
<organism evidence="16 17">
    <name type="scientific">Trinickia symbiotica</name>
    <dbReference type="NCBI Taxonomy" id="863227"/>
    <lineage>
        <taxon>Bacteria</taxon>
        <taxon>Pseudomonadati</taxon>
        <taxon>Pseudomonadota</taxon>
        <taxon>Betaproteobacteria</taxon>
        <taxon>Burkholderiales</taxon>
        <taxon>Burkholderiaceae</taxon>
        <taxon>Trinickia</taxon>
    </lineage>
</organism>
<evidence type="ECO:0000256" key="5">
    <source>
        <dbReference type="ARBA" id="ARBA00022519"/>
    </source>
</evidence>
<dbReference type="GO" id="GO:0005886">
    <property type="term" value="C:plasma membrane"/>
    <property type="evidence" value="ECO:0007669"/>
    <property type="project" value="UniProtKB-SubCell"/>
</dbReference>
<dbReference type="CDD" id="cd11386">
    <property type="entry name" value="MCP_signal"/>
    <property type="match status" value="1"/>
</dbReference>
<dbReference type="GO" id="GO:0006935">
    <property type="term" value="P:chemotaxis"/>
    <property type="evidence" value="ECO:0007669"/>
    <property type="project" value="UniProtKB-KW"/>
</dbReference>
<dbReference type="EMBL" id="PYUC01000006">
    <property type="protein sequence ID" value="PTB20136.1"/>
    <property type="molecule type" value="Genomic_DNA"/>
</dbReference>
<evidence type="ECO:0000256" key="10">
    <source>
        <dbReference type="ARBA" id="ARBA00029447"/>
    </source>
</evidence>
<dbReference type="FunFam" id="1.10.287.950:FF:000001">
    <property type="entry name" value="Methyl-accepting chemotaxis sensory transducer"/>
    <property type="match status" value="1"/>
</dbReference>
<evidence type="ECO:0000313" key="17">
    <source>
        <dbReference type="Proteomes" id="UP000240638"/>
    </source>
</evidence>
<dbReference type="SMART" id="SM00283">
    <property type="entry name" value="MA"/>
    <property type="match status" value="1"/>
</dbReference>
<keyword evidence="6 13" id="KW-0812">Transmembrane</keyword>
<dbReference type="PROSITE" id="PS50111">
    <property type="entry name" value="CHEMOTAXIS_TRANSDUC_2"/>
    <property type="match status" value="1"/>
</dbReference>
<dbReference type="PANTHER" id="PTHR43531:SF14">
    <property type="entry name" value="METHYL-ACCEPTING CHEMOTAXIS PROTEIN I-RELATED"/>
    <property type="match status" value="1"/>
</dbReference>
<evidence type="ECO:0000256" key="4">
    <source>
        <dbReference type="ARBA" id="ARBA00022500"/>
    </source>
</evidence>
<dbReference type="PROSITE" id="PS51257">
    <property type="entry name" value="PROKAR_LIPOPROTEIN"/>
    <property type="match status" value="1"/>
</dbReference>
<dbReference type="InterPro" id="IPR004090">
    <property type="entry name" value="Chemotax_Me-accpt_rcpt"/>
</dbReference>
<reference evidence="16 17" key="1">
    <citation type="submission" date="2018-03" db="EMBL/GenBank/DDBJ databases">
        <title>Whole genome analyses suggest that Burkholderia sensu lato contains two further novel genera in the rhizoxinica-symbiotica group Mycetohabitans gen. nov., and Trinickia gen. nov.: implications for the evolution of diazotrophy and nodulation in the Burkholderiaceae.</title>
        <authorList>
            <person name="Estrada De Los Santos P."/>
            <person name="Palmer M."/>
            <person name="Chavez-Ramirez B."/>
            <person name="Steenkamp E.T."/>
            <person name="Hirsch A.M."/>
            <person name="Manyaka P."/>
            <person name="Maluk M."/>
            <person name="Lafos M."/>
            <person name="Crook M."/>
            <person name="Gross E."/>
            <person name="Simon M.F."/>
            <person name="Bueno Dos Reis Junior F."/>
            <person name="Poole P.S."/>
            <person name="Venter S.N."/>
            <person name="James E.K."/>
        </authorList>
    </citation>
    <scope>NUCLEOTIDE SEQUENCE [LARGE SCALE GENOMIC DNA]</scope>
    <source>
        <strain evidence="16 17">JPY-366</strain>
    </source>
</reference>
<feature type="transmembrane region" description="Helical" evidence="13">
    <location>
        <begin position="15"/>
        <end position="36"/>
    </location>
</feature>
<evidence type="ECO:0000256" key="13">
    <source>
        <dbReference type="SAM" id="Phobius"/>
    </source>
</evidence>
<dbReference type="Proteomes" id="UP000240638">
    <property type="component" value="Unassembled WGS sequence"/>
</dbReference>
<evidence type="ECO:0000259" key="14">
    <source>
        <dbReference type="PROSITE" id="PS50111"/>
    </source>
</evidence>
<evidence type="ECO:0000256" key="7">
    <source>
        <dbReference type="ARBA" id="ARBA00022989"/>
    </source>
</evidence>
<evidence type="ECO:0000256" key="1">
    <source>
        <dbReference type="ARBA" id="ARBA00004429"/>
    </source>
</evidence>
<gene>
    <name evidence="16" type="ORF">C9I57_13600</name>
</gene>
<dbReference type="InterPro" id="IPR051310">
    <property type="entry name" value="MCP_chemotaxis"/>
</dbReference>
<keyword evidence="7 13" id="KW-1133">Transmembrane helix</keyword>
<dbReference type="GO" id="GO:0004888">
    <property type="term" value="F:transmembrane signaling receptor activity"/>
    <property type="evidence" value="ECO:0007669"/>
    <property type="project" value="InterPro"/>
</dbReference>